<accession>A0ABT2Z7Q4</accession>
<protein>
    <submittedName>
        <fullName evidence="3">FlgB family protein</fullName>
    </submittedName>
</protein>
<dbReference type="NCBIfam" id="NF009270">
    <property type="entry name" value="PRK12627.1"/>
    <property type="match status" value="1"/>
</dbReference>
<proteinExistence type="predicted"/>
<keyword evidence="4" id="KW-1185">Reference proteome</keyword>
<dbReference type="EMBL" id="JAOWKY010000001">
    <property type="protein sequence ID" value="MCV2867052.1"/>
    <property type="molecule type" value="Genomic_DNA"/>
</dbReference>
<gene>
    <name evidence="3" type="ORF">OEW28_00245</name>
</gene>
<sequence>MFQQPDILSTAFALARHAAARQTLVAQNVANADTPGYRSRDLEAFSRLFETGMRTGMRAARPGHIMQQAAAGAHDAEVIAAGGSLSPNGNDVSLEEEMIRAAAVRQDQDLALSVYRASLGVLRASLGRN</sequence>
<comment type="caution">
    <text evidence="3">The sequence shown here is derived from an EMBL/GenBank/DDBJ whole genome shotgun (WGS) entry which is preliminary data.</text>
</comment>
<evidence type="ECO:0000313" key="3">
    <source>
        <dbReference type="EMBL" id="MCV2867052.1"/>
    </source>
</evidence>
<dbReference type="RefSeq" id="WP_263732724.1">
    <property type="nucleotide sequence ID" value="NZ_JAOWKY010000001.1"/>
</dbReference>
<feature type="domain" description="Flagellar basal body rod protein N-terminal" evidence="2">
    <location>
        <begin position="18"/>
        <end position="38"/>
    </location>
</feature>
<organism evidence="3 4">
    <name type="scientific">Albidovulum marisflavi</name>
    <dbReference type="NCBI Taxonomy" id="2984159"/>
    <lineage>
        <taxon>Bacteria</taxon>
        <taxon>Pseudomonadati</taxon>
        <taxon>Pseudomonadota</taxon>
        <taxon>Alphaproteobacteria</taxon>
        <taxon>Rhodobacterales</taxon>
        <taxon>Paracoccaceae</taxon>
        <taxon>Albidovulum</taxon>
    </lineage>
</organism>
<evidence type="ECO:0000259" key="2">
    <source>
        <dbReference type="Pfam" id="PF00460"/>
    </source>
</evidence>
<evidence type="ECO:0000313" key="4">
    <source>
        <dbReference type="Proteomes" id="UP001652542"/>
    </source>
</evidence>
<comment type="subcellular location">
    <subcellularLocation>
        <location evidence="1">Bacterial flagellum basal body</location>
    </subcellularLocation>
</comment>
<dbReference type="Pfam" id="PF00460">
    <property type="entry name" value="Flg_bb_rod"/>
    <property type="match status" value="1"/>
</dbReference>
<name>A0ABT2Z7Q4_9RHOB</name>
<dbReference type="InterPro" id="IPR001444">
    <property type="entry name" value="Flag_bb_rod_N"/>
</dbReference>
<dbReference type="Proteomes" id="UP001652542">
    <property type="component" value="Unassembled WGS sequence"/>
</dbReference>
<reference evidence="3 4" key="1">
    <citation type="submission" date="2022-10" db="EMBL/GenBank/DDBJ databases">
        <title>Defluviimonas sp. nov., isolated from ocean surface water.</title>
        <authorList>
            <person name="He W."/>
            <person name="Wang L."/>
            <person name="Zhang D.-F."/>
        </authorList>
    </citation>
    <scope>NUCLEOTIDE SEQUENCE [LARGE SCALE GENOMIC DNA]</scope>
    <source>
        <strain evidence="3 4">WL0002</strain>
    </source>
</reference>
<evidence type="ECO:0000256" key="1">
    <source>
        <dbReference type="ARBA" id="ARBA00004117"/>
    </source>
</evidence>